<evidence type="ECO:0008006" key="3">
    <source>
        <dbReference type="Google" id="ProtNLM"/>
    </source>
</evidence>
<evidence type="ECO:0000313" key="2">
    <source>
        <dbReference type="Proteomes" id="UP000183028"/>
    </source>
</evidence>
<dbReference type="EMBL" id="FNYK01000116">
    <property type="protein sequence ID" value="SEJ34320.1"/>
    <property type="molecule type" value="Genomic_DNA"/>
</dbReference>
<gene>
    <name evidence="1" type="ORF">SAMN04487834_11164</name>
</gene>
<evidence type="ECO:0000313" key="1">
    <source>
        <dbReference type="EMBL" id="SEJ34320.1"/>
    </source>
</evidence>
<dbReference type="RefSeq" id="WP_143122859.1">
    <property type="nucleotide sequence ID" value="NZ_FNYK01000116.1"/>
</dbReference>
<reference evidence="2" key="1">
    <citation type="submission" date="2016-10" db="EMBL/GenBank/DDBJ databases">
        <authorList>
            <person name="Varghese N."/>
        </authorList>
    </citation>
    <scope>NUCLEOTIDE SEQUENCE [LARGE SCALE GENOMIC DNA]</scope>
    <source>
        <strain evidence="2">DSM 20406</strain>
    </source>
</reference>
<organism evidence="1 2">
    <name type="scientific">Sharpea azabuensis</name>
    <dbReference type="NCBI Taxonomy" id="322505"/>
    <lineage>
        <taxon>Bacteria</taxon>
        <taxon>Bacillati</taxon>
        <taxon>Bacillota</taxon>
        <taxon>Erysipelotrichia</taxon>
        <taxon>Erysipelotrichales</taxon>
        <taxon>Coprobacillaceae</taxon>
        <taxon>Sharpea</taxon>
    </lineage>
</organism>
<accession>A0A1H6YAZ2</accession>
<dbReference type="AlphaFoldDB" id="A0A1H6YAZ2"/>
<proteinExistence type="predicted"/>
<dbReference type="Proteomes" id="UP000183028">
    <property type="component" value="Unassembled WGS sequence"/>
</dbReference>
<name>A0A1H6YAZ2_9FIRM</name>
<protein>
    <recommendedName>
        <fullName evidence="3">DNA alkylation repair enzyme</fullName>
    </recommendedName>
</protein>
<sequence>MAHLTARMTNALKYFSIEDSEVTSAERLAIEIERKYSSRILGEVLQNIYVRYNDYPNMLIGICKSIGYFELNDVMPWGPTMLVGLLSHKNESVKEYAVAIVENWADVDLLPLLKNLDCASVWLKEYIQDVVSYLEECNVLRKEII</sequence>
<keyword evidence="2" id="KW-1185">Reference proteome</keyword>
<dbReference type="OrthoDB" id="1494887at2"/>